<dbReference type="OrthoDB" id="2740448at2759"/>
<name>A0A6A7BW83_9PEZI</name>
<dbReference type="AlphaFoldDB" id="A0A6A7BW83"/>
<evidence type="ECO:0008006" key="3">
    <source>
        <dbReference type="Google" id="ProtNLM"/>
    </source>
</evidence>
<keyword evidence="2" id="KW-1185">Reference proteome</keyword>
<reference evidence="1" key="1">
    <citation type="journal article" date="2020" name="Stud. Mycol.">
        <title>101 Dothideomycetes genomes: a test case for predicting lifestyles and emergence of pathogens.</title>
        <authorList>
            <person name="Haridas S."/>
            <person name="Albert R."/>
            <person name="Binder M."/>
            <person name="Bloem J."/>
            <person name="Labutti K."/>
            <person name="Salamov A."/>
            <person name="Andreopoulos B."/>
            <person name="Baker S."/>
            <person name="Barry K."/>
            <person name="Bills G."/>
            <person name="Bluhm B."/>
            <person name="Cannon C."/>
            <person name="Castanera R."/>
            <person name="Culley D."/>
            <person name="Daum C."/>
            <person name="Ezra D."/>
            <person name="Gonzalez J."/>
            <person name="Henrissat B."/>
            <person name="Kuo A."/>
            <person name="Liang C."/>
            <person name="Lipzen A."/>
            <person name="Lutzoni F."/>
            <person name="Magnuson J."/>
            <person name="Mondo S."/>
            <person name="Nolan M."/>
            <person name="Ohm R."/>
            <person name="Pangilinan J."/>
            <person name="Park H.-J."/>
            <person name="Ramirez L."/>
            <person name="Alfaro M."/>
            <person name="Sun H."/>
            <person name="Tritt A."/>
            <person name="Yoshinaga Y."/>
            <person name="Zwiers L.-H."/>
            <person name="Turgeon B."/>
            <person name="Goodwin S."/>
            <person name="Spatafora J."/>
            <person name="Crous P."/>
            <person name="Grigoriev I."/>
        </authorList>
    </citation>
    <scope>NUCLEOTIDE SEQUENCE</scope>
    <source>
        <strain evidence="1">CBS 480.64</strain>
    </source>
</reference>
<organism evidence="1 2">
    <name type="scientific">Piedraia hortae CBS 480.64</name>
    <dbReference type="NCBI Taxonomy" id="1314780"/>
    <lineage>
        <taxon>Eukaryota</taxon>
        <taxon>Fungi</taxon>
        <taxon>Dikarya</taxon>
        <taxon>Ascomycota</taxon>
        <taxon>Pezizomycotina</taxon>
        <taxon>Dothideomycetes</taxon>
        <taxon>Dothideomycetidae</taxon>
        <taxon>Capnodiales</taxon>
        <taxon>Piedraiaceae</taxon>
        <taxon>Piedraia</taxon>
    </lineage>
</organism>
<accession>A0A6A7BW83</accession>
<dbReference type="EMBL" id="MU005996">
    <property type="protein sequence ID" value="KAF2859237.1"/>
    <property type="molecule type" value="Genomic_DNA"/>
</dbReference>
<protein>
    <recommendedName>
        <fullName evidence="3">CSN8/PSMD8/EIF3K domain-containing protein</fullName>
    </recommendedName>
</protein>
<gene>
    <name evidence="1" type="ORF">K470DRAFT_271802</name>
</gene>
<dbReference type="Proteomes" id="UP000799421">
    <property type="component" value="Unassembled WGS sequence"/>
</dbReference>
<sequence length="131" mass="14861">MRTPTAEVFLEECLYHRGLDTEFIDSPNLVSVLTSYFLHIYYANASLYARACYYLNEGITLAETMDLHTTAQANVWAKQAYGLLSISERAFALLRGRPQLHFRTEDMLCSNVDLEAYMAILVKPLVVNAMA</sequence>
<proteinExistence type="predicted"/>
<evidence type="ECO:0000313" key="2">
    <source>
        <dbReference type="Proteomes" id="UP000799421"/>
    </source>
</evidence>
<evidence type="ECO:0000313" key="1">
    <source>
        <dbReference type="EMBL" id="KAF2859237.1"/>
    </source>
</evidence>